<dbReference type="PROSITE" id="PS00108">
    <property type="entry name" value="PROTEIN_KINASE_ST"/>
    <property type="match status" value="1"/>
</dbReference>
<dbReference type="InterPro" id="IPR050235">
    <property type="entry name" value="CK1_Ser-Thr_kinase"/>
</dbReference>
<evidence type="ECO:0000313" key="3">
    <source>
        <dbReference type="EMBL" id="CAH1792888.1"/>
    </source>
</evidence>
<keyword evidence="1" id="KW-0418">Kinase</keyword>
<dbReference type="EMBL" id="CAIIXF020000008">
    <property type="protein sequence ID" value="CAH1792888.1"/>
    <property type="molecule type" value="Genomic_DNA"/>
</dbReference>
<comment type="similarity">
    <text evidence="1">Belongs to the protein kinase superfamily.</text>
</comment>
<keyword evidence="1" id="KW-0723">Serine/threonine-protein kinase</keyword>
<dbReference type="InterPro" id="IPR008271">
    <property type="entry name" value="Ser/Thr_kinase_AS"/>
</dbReference>
<dbReference type="Pfam" id="PF00069">
    <property type="entry name" value="Pkinase"/>
    <property type="match status" value="1"/>
</dbReference>
<keyword evidence="1" id="KW-0547">Nucleotide-binding</keyword>
<sequence>MPPKKAAAKPKQPRAPKGHQLAKPFPEGEILVDTIFKKRWRIGKPVGQGGFGVLYLGFEDGTPATEPPYVIKIEPHSNGPLFCELNFYQRAAKQDMIEEWRKRHKLKHVGVPRFISTGSHQRNGTNFRYLVMERFNGDLQQAFEKAGKRFPRKTVCMLAIRILTILEYIHDHEYVHADIKAANLLMGYAKGTTEQVYLVDYGLAYRYIPDKQHKQYKEDPKRCHDGTIEFTSIDAHKGAYPSRRGDIEVLGYCLLQWLCGRLPWESNLNNKEFVRDQKIKYMKNIPSLMSACFPEGEKPDEIQKYLEMTTKLEYTEKPDYNKLRSLFTTALKKMSTSDDGKFDFKAVKSPIKKSRKRKSAAGNDEMDSTKKRPTLKSPTRPTPEVRKSKSPVKKSTPSGKAKSPVKKSNPAKKAVSNGDVKSKKSTPVWPVGAVKSPIRSANKAAVPKTKVKKVGASVATQTSPWMKKAGKKQTKKAKE</sequence>
<feature type="compositionally biased region" description="Basic residues" evidence="2">
    <location>
        <begin position="350"/>
        <end position="359"/>
    </location>
</feature>
<dbReference type="InterPro" id="IPR017441">
    <property type="entry name" value="Protein_kinase_ATP_BS"/>
</dbReference>
<dbReference type="PANTHER" id="PTHR11909">
    <property type="entry name" value="CASEIN KINASE-RELATED"/>
    <property type="match status" value="1"/>
</dbReference>
<dbReference type="InterPro" id="IPR011009">
    <property type="entry name" value="Kinase-like_dom_sf"/>
</dbReference>
<dbReference type="GO" id="GO:0004674">
    <property type="term" value="F:protein serine/threonine kinase activity"/>
    <property type="evidence" value="ECO:0007669"/>
    <property type="project" value="UniProtKB-KW"/>
</dbReference>
<name>A0A8J1Y5K9_OWEFU</name>
<evidence type="ECO:0000313" key="4">
    <source>
        <dbReference type="Proteomes" id="UP000749559"/>
    </source>
</evidence>
<dbReference type="OrthoDB" id="2687620at2759"/>
<dbReference type="AlphaFoldDB" id="A0A8J1Y5K9"/>
<gene>
    <name evidence="3" type="ORF">OFUS_LOCUS17808</name>
</gene>
<keyword evidence="1" id="KW-0067">ATP-binding</keyword>
<feature type="region of interest" description="Disordered" evidence="2">
    <location>
        <begin position="1"/>
        <end position="22"/>
    </location>
</feature>
<dbReference type="PROSITE" id="PS50011">
    <property type="entry name" value="PROTEIN_KINASE_DOM"/>
    <property type="match status" value="1"/>
</dbReference>
<evidence type="ECO:0000256" key="1">
    <source>
        <dbReference type="RuleBase" id="RU000304"/>
    </source>
</evidence>
<dbReference type="Proteomes" id="UP000749559">
    <property type="component" value="Unassembled WGS sequence"/>
</dbReference>
<keyword evidence="1" id="KW-0808">Transferase</keyword>
<comment type="caution">
    <text evidence="3">The sequence shown here is derived from an EMBL/GenBank/DDBJ whole genome shotgun (WGS) entry which is preliminary data.</text>
</comment>
<organism evidence="3 4">
    <name type="scientific">Owenia fusiformis</name>
    <name type="common">Polychaete worm</name>
    <dbReference type="NCBI Taxonomy" id="6347"/>
    <lineage>
        <taxon>Eukaryota</taxon>
        <taxon>Metazoa</taxon>
        <taxon>Spiralia</taxon>
        <taxon>Lophotrochozoa</taxon>
        <taxon>Annelida</taxon>
        <taxon>Polychaeta</taxon>
        <taxon>Sedentaria</taxon>
        <taxon>Canalipalpata</taxon>
        <taxon>Sabellida</taxon>
        <taxon>Oweniida</taxon>
        <taxon>Oweniidae</taxon>
        <taxon>Owenia</taxon>
    </lineage>
</organism>
<dbReference type="GO" id="GO:0005524">
    <property type="term" value="F:ATP binding"/>
    <property type="evidence" value="ECO:0007669"/>
    <property type="project" value="UniProtKB-UniRule"/>
</dbReference>
<accession>A0A8J1Y5K9</accession>
<dbReference type="InterPro" id="IPR000719">
    <property type="entry name" value="Prot_kinase_dom"/>
</dbReference>
<dbReference type="Gene3D" id="1.10.510.10">
    <property type="entry name" value="Transferase(Phosphotransferase) domain 1"/>
    <property type="match status" value="1"/>
</dbReference>
<proteinExistence type="inferred from homology"/>
<keyword evidence="4" id="KW-1185">Reference proteome</keyword>
<dbReference type="SMART" id="SM00220">
    <property type="entry name" value="S_TKc"/>
    <property type="match status" value="1"/>
</dbReference>
<protein>
    <submittedName>
        <fullName evidence="3">Uncharacterized protein</fullName>
    </submittedName>
</protein>
<evidence type="ECO:0000256" key="2">
    <source>
        <dbReference type="SAM" id="MobiDB-lite"/>
    </source>
</evidence>
<feature type="region of interest" description="Disordered" evidence="2">
    <location>
        <begin position="349"/>
        <end position="479"/>
    </location>
</feature>
<dbReference type="CDD" id="cd14015">
    <property type="entry name" value="STKc_VRK"/>
    <property type="match status" value="1"/>
</dbReference>
<dbReference type="PROSITE" id="PS00107">
    <property type="entry name" value="PROTEIN_KINASE_ATP"/>
    <property type="match status" value="1"/>
</dbReference>
<feature type="compositionally biased region" description="Basic residues" evidence="2">
    <location>
        <begin position="1"/>
        <end position="17"/>
    </location>
</feature>
<feature type="compositionally biased region" description="Basic residues" evidence="2">
    <location>
        <begin position="468"/>
        <end position="479"/>
    </location>
</feature>
<reference evidence="3" key="1">
    <citation type="submission" date="2022-03" db="EMBL/GenBank/DDBJ databases">
        <authorList>
            <person name="Martin C."/>
        </authorList>
    </citation>
    <scope>NUCLEOTIDE SEQUENCE</scope>
</reference>
<dbReference type="SUPFAM" id="SSF56112">
    <property type="entry name" value="Protein kinase-like (PK-like)"/>
    <property type="match status" value="1"/>
</dbReference>